<feature type="compositionally biased region" description="Basic and acidic residues" evidence="1">
    <location>
        <begin position="513"/>
        <end position="533"/>
    </location>
</feature>
<feature type="compositionally biased region" description="Basic and acidic residues" evidence="1">
    <location>
        <begin position="547"/>
        <end position="589"/>
    </location>
</feature>
<feature type="compositionally biased region" description="Basic and acidic residues" evidence="1">
    <location>
        <begin position="599"/>
        <end position="612"/>
    </location>
</feature>
<feature type="compositionally biased region" description="Basic and acidic residues" evidence="1">
    <location>
        <begin position="649"/>
        <end position="659"/>
    </location>
</feature>
<feature type="compositionally biased region" description="Acidic residues" evidence="1">
    <location>
        <begin position="120"/>
        <end position="129"/>
    </location>
</feature>
<organism evidence="2 3">
    <name type="scientific">Drosophila mauritiana</name>
    <name type="common">Fruit fly</name>
    <dbReference type="NCBI Taxonomy" id="7226"/>
    <lineage>
        <taxon>Eukaryota</taxon>
        <taxon>Metazoa</taxon>
        <taxon>Ecdysozoa</taxon>
        <taxon>Arthropoda</taxon>
        <taxon>Hexapoda</taxon>
        <taxon>Insecta</taxon>
        <taxon>Pterygota</taxon>
        <taxon>Neoptera</taxon>
        <taxon>Endopterygota</taxon>
        <taxon>Diptera</taxon>
        <taxon>Brachycera</taxon>
        <taxon>Muscomorpha</taxon>
        <taxon>Ephydroidea</taxon>
        <taxon>Drosophilidae</taxon>
        <taxon>Drosophila</taxon>
        <taxon>Sophophora</taxon>
    </lineage>
</organism>
<dbReference type="GeneID" id="117147276"/>
<feature type="compositionally biased region" description="Basic residues" evidence="1">
    <location>
        <begin position="262"/>
        <end position="273"/>
    </location>
</feature>
<feature type="compositionally biased region" description="Polar residues" evidence="1">
    <location>
        <begin position="102"/>
        <end position="117"/>
    </location>
</feature>
<feature type="compositionally biased region" description="Polar residues" evidence="1">
    <location>
        <begin position="139"/>
        <end position="153"/>
    </location>
</feature>
<feature type="compositionally biased region" description="Basic residues" evidence="1">
    <location>
        <begin position="198"/>
        <end position="211"/>
    </location>
</feature>
<evidence type="ECO:0000313" key="3">
    <source>
        <dbReference type="RefSeq" id="XP_033170000.1"/>
    </source>
</evidence>
<feature type="compositionally biased region" description="Polar residues" evidence="1">
    <location>
        <begin position="701"/>
        <end position="711"/>
    </location>
</feature>
<feature type="region of interest" description="Disordered" evidence="1">
    <location>
        <begin position="184"/>
        <end position="227"/>
    </location>
</feature>
<feature type="compositionally biased region" description="Basic residues" evidence="1">
    <location>
        <begin position="85"/>
        <end position="101"/>
    </location>
</feature>
<dbReference type="Proteomes" id="UP000515162">
    <property type="component" value="Chromosome X"/>
</dbReference>
<dbReference type="RefSeq" id="XP_033170000.1">
    <property type="nucleotide sequence ID" value="XM_033314109.1"/>
</dbReference>
<accession>A0A6P8KK58</accession>
<feature type="compositionally biased region" description="Basic and acidic residues" evidence="1">
    <location>
        <begin position="485"/>
        <end position="496"/>
    </location>
</feature>
<feature type="region of interest" description="Disordered" evidence="1">
    <location>
        <begin position="340"/>
        <end position="363"/>
    </location>
</feature>
<feature type="compositionally biased region" description="Basic and acidic residues" evidence="1">
    <location>
        <begin position="735"/>
        <end position="744"/>
    </location>
</feature>
<feature type="region of interest" description="Disordered" evidence="1">
    <location>
        <begin position="1"/>
        <end position="58"/>
    </location>
</feature>
<feature type="compositionally biased region" description="Acidic residues" evidence="1">
    <location>
        <begin position="613"/>
        <end position="629"/>
    </location>
</feature>
<feature type="region of interest" description="Disordered" evidence="1">
    <location>
        <begin position="82"/>
        <end position="159"/>
    </location>
</feature>
<feature type="region of interest" description="Disordered" evidence="1">
    <location>
        <begin position="239"/>
        <end position="279"/>
    </location>
</feature>
<sequence>MDIFDMVKAAPPPQTINPVDTKLSTPSPIPPDSPIDVNDILESGNVDENDLHTTRKSKKVEHGIDLLDSETSVDDFDDLDELLNKKRRKSVATSKPKKTRKSTVSASTPHIKSTTVSMDDVGEAFEEDQQSMVVGPTKTKAQQKMFSDQQSPNVKRKVRVRIRRLKQPEIDSAVGSLANSSFVNVPEIVNQSVTSGRSRPKKKKTSPKKQKSSTAQTNFHIKVPLQNGAKKRALNHSLRAHTPPPSLAKRAGSTQSALKPSPKPKIRAKRFSGRGRNTDPDLVKRYGARFFGCVVKVRRTRLPTAKWPDCRPPPIGVAGLRKGNPKKAVSFSEAVEILGSPGGPSRRATFGSLSSRGAPKPTRLQRVDATGNVLEDIALTSTPLFSPSSGGSRERGRRRSCNGTPVVGRLKRSNQNLQLRRLGRLSIDNNSSRSGADGDRDNDDDDDEEYIVPNDVPGSKRSGTPPPKKKKISFTTTISDDEDEKPVVKKQKDAQKKQTKPLKASSNKKTDKKLKEKGTTDKTQTKKEKKTENSNEIVKGVLPQPDVKIESSDADDQIKPPAKEIQPEEREGDAHETETNEVERDRAEQIEDATEQNTDEAKETVVVEKEEEKSEDDQEEASLDEDEENLKEKAAETIDKPGESPGKPTNEDRVEKVEDVVEQAEEFSDLPTPPQLPSTTDDNEDDVLEIQTSLDDVRQLHTPSSRQSTPKPRSRLDSGDSDCSFKSASENAKLLAEKDASKASDDDEDQKTAATIIDVPIDSDELPDELMTPPSAPRRVNGDPTSESCASAPYYSSIDDSMATLDDVIRDQLSEPDFQLNSSRHAISRGTLDEIMTALES</sequence>
<keyword evidence="2" id="KW-1185">Reference proteome</keyword>
<feature type="compositionally biased region" description="Polar residues" evidence="1">
    <location>
        <begin position="184"/>
        <end position="196"/>
    </location>
</feature>
<name>A0A6P8KK58_DROMA</name>
<feature type="region of interest" description="Disordered" evidence="1">
    <location>
        <begin position="421"/>
        <end position="793"/>
    </location>
</feature>
<evidence type="ECO:0000313" key="2">
    <source>
        <dbReference type="Proteomes" id="UP000515162"/>
    </source>
</evidence>
<dbReference type="AlphaFoldDB" id="A0A6P8KK58"/>
<feature type="compositionally biased region" description="Acidic residues" evidence="1">
    <location>
        <begin position="440"/>
        <end position="450"/>
    </location>
</feature>
<feature type="compositionally biased region" description="Basic and acidic residues" evidence="1">
    <location>
        <begin position="630"/>
        <end position="642"/>
    </location>
</feature>
<feature type="compositionally biased region" description="Low complexity" evidence="1">
    <location>
        <begin position="421"/>
        <end position="435"/>
    </location>
</feature>
<protein>
    <submittedName>
        <fullName evidence="3">Serine/arginine repetitive matrix protein 1 isoform X1</fullName>
    </submittedName>
</protein>
<evidence type="ECO:0000256" key="1">
    <source>
        <dbReference type="SAM" id="MobiDB-lite"/>
    </source>
</evidence>
<reference evidence="3" key="1">
    <citation type="submission" date="2025-08" db="UniProtKB">
        <authorList>
            <consortium name="RefSeq"/>
        </authorList>
    </citation>
    <scope>IDENTIFICATION</scope>
    <source>
        <strain evidence="3">Mau12</strain>
        <tissue evidence="3">Whole Body</tissue>
    </source>
</reference>
<gene>
    <name evidence="3" type="primary">LOC117147276</name>
</gene>
<feature type="region of interest" description="Disordered" evidence="1">
    <location>
        <begin position="382"/>
        <end position="408"/>
    </location>
</feature>
<dbReference type="CTD" id="32090"/>
<proteinExistence type="predicted"/>
<feature type="compositionally biased region" description="Polar residues" evidence="1">
    <location>
        <begin position="16"/>
        <end position="25"/>
    </location>
</feature>